<dbReference type="STRING" id="6669.E9GWR1"/>
<proteinExistence type="predicted"/>
<dbReference type="SUPFAM" id="SSF54928">
    <property type="entry name" value="RNA-binding domain, RBD"/>
    <property type="match status" value="1"/>
</dbReference>
<evidence type="ECO:0000313" key="5">
    <source>
        <dbReference type="Proteomes" id="UP000000305"/>
    </source>
</evidence>
<dbReference type="Proteomes" id="UP000000305">
    <property type="component" value="Unassembled WGS sequence"/>
</dbReference>
<dbReference type="Gene3D" id="3.30.70.330">
    <property type="match status" value="1"/>
</dbReference>
<dbReference type="PROSITE" id="PS50102">
    <property type="entry name" value="RRM"/>
    <property type="match status" value="1"/>
</dbReference>
<dbReference type="GO" id="GO:0005634">
    <property type="term" value="C:nucleus"/>
    <property type="evidence" value="ECO:0000318"/>
    <property type="project" value="GO_Central"/>
</dbReference>
<dbReference type="InParanoid" id="E9GWR1"/>
<evidence type="ECO:0000256" key="2">
    <source>
        <dbReference type="PROSITE-ProRule" id="PRU00176"/>
    </source>
</evidence>
<feature type="domain" description="RRM" evidence="3">
    <location>
        <begin position="107"/>
        <end position="180"/>
    </location>
</feature>
<evidence type="ECO:0000256" key="1">
    <source>
        <dbReference type="ARBA" id="ARBA00022884"/>
    </source>
</evidence>
<evidence type="ECO:0000313" key="4">
    <source>
        <dbReference type="EMBL" id="EFX75943.1"/>
    </source>
</evidence>
<dbReference type="OrthoDB" id="3800936at2759"/>
<dbReference type="PANTHER" id="PTHR21245">
    <property type="entry name" value="HETEROGENEOUS NUCLEAR RIBONUCLEOPROTEIN"/>
    <property type="match status" value="1"/>
</dbReference>
<keyword evidence="5" id="KW-1185">Reference proteome</keyword>
<dbReference type="Pfam" id="PF00076">
    <property type="entry name" value="RRM_1"/>
    <property type="match status" value="1"/>
</dbReference>
<keyword evidence="1 2" id="KW-0694">RNA-binding</keyword>
<reference evidence="4 5" key="1">
    <citation type="journal article" date="2011" name="Science">
        <title>The ecoresponsive genome of Daphnia pulex.</title>
        <authorList>
            <person name="Colbourne J.K."/>
            <person name="Pfrender M.E."/>
            <person name="Gilbert D."/>
            <person name="Thomas W.K."/>
            <person name="Tucker A."/>
            <person name="Oakley T.H."/>
            <person name="Tokishita S."/>
            <person name="Aerts A."/>
            <person name="Arnold G.J."/>
            <person name="Basu M.K."/>
            <person name="Bauer D.J."/>
            <person name="Caceres C.E."/>
            <person name="Carmel L."/>
            <person name="Casola C."/>
            <person name="Choi J.H."/>
            <person name="Detter J.C."/>
            <person name="Dong Q."/>
            <person name="Dusheyko S."/>
            <person name="Eads B.D."/>
            <person name="Frohlich T."/>
            <person name="Geiler-Samerotte K.A."/>
            <person name="Gerlach D."/>
            <person name="Hatcher P."/>
            <person name="Jogdeo S."/>
            <person name="Krijgsveld J."/>
            <person name="Kriventseva E.V."/>
            <person name="Kultz D."/>
            <person name="Laforsch C."/>
            <person name="Lindquist E."/>
            <person name="Lopez J."/>
            <person name="Manak J.R."/>
            <person name="Muller J."/>
            <person name="Pangilinan J."/>
            <person name="Patwardhan R.P."/>
            <person name="Pitluck S."/>
            <person name="Pritham E.J."/>
            <person name="Rechtsteiner A."/>
            <person name="Rho M."/>
            <person name="Rogozin I.B."/>
            <person name="Sakarya O."/>
            <person name="Salamov A."/>
            <person name="Schaack S."/>
            <person name="Shapiro H."/>
            <person name="Shiga Y."/>
            <person name="Skalitzky C."/>
            <person name="Smith Z."/>
            <person name="Souvorov A."/>
            <person name="Sung W."/>
            <person name="Tang Z."/>
            <person name="Tsuchiya D."/>
            <person name="Tu H."/>
            <person name="Vos H."/>
            <person name="Wang M."/>
            <person name="Wolf Y.I."/>
            <person name="Yamagata H."/>
            <person name="Yamada T."/>
            <person name="Ye Y."/>
            <person name="Shaw J.R."/>
            <person name="Andrews J."/>
            <person name="Crease T.J."/>
            <person name="Tang H."/>
            <person name="Lucas S.M."/>
            <person name="Robertson H.M."/>
            <person name="Bork P."/>
            <person name="Koonin E.V."/>
            <person name="Zdobnov E.M."/>
            <person name="Grigoriev I.V."/>
            <person name="Lynch M."/>
            <person name="Boore J.L."/>
        </authorList>
    </citation>
    <scope>NUCLEOTIDE SEQUENCE [LARGE SCALE GENOMIC DNA]</scope>
</reference>
<evidence type="ECO:0000259" key="3">
    <source>
        <dbReference type="PROSITE" id="PS50102"/>
    </source>
</evidence>
<dbReference type="GO" id="GO:0003729">
    <property type="term" value="F:mRNA binding"/>
    <property type="evidence" value="ECO:0000318"/>
    <property type="project" value="GO_Central"/>
</dbReference>
<dbReference type="HOGENOM" id="CLU_1220782_0_0_1"/>
<name>E9GWR1_DAPPU</name>
<accession>E9GWR1</accession>
<sequence length="227" mass="25902">MAKTRQECEHFEELEAQDCIYPTVKCGVCGKYFHDYDAGGMPFSKPAFAKKTLQEILTRSAVPNTVVRLLKIMRTRKMKSLQEPTYPQQPASYHQTVATDALSMLAQHIIICNVGRNMSKDDIFDMFKTCVKISSVELNRPLEYGFVQFFKCEAALEAIVKYDGFEMKRGQRLDIHVNVRKMQLYVGNIPKSKGIVEIKEELSKVTAGLVEVIICSSTDERERNRGF</sequence>
<dbReference type="InterPro" id="IPR000504">
    <property type="entry name" value="RRM_dom"/>
</dbReference>
<dbReference type="EMBL" id="GL732571">
    <property type="protein sequence ID" value="EFX75943.1"/>
    <property type="molecule type" value="Genomic_DNA"/>
</dbReference>
<gene>
    <name evidence="4" type="ORF">DAPPUDRAFT_107320</name>
</gene>
<dbReference type="SMART" id="SM00360">
    <property type="entry name" value="RRM"/>
    <property type="match status" value="1"/>
</dbReference>
<protein>
    <recommendedName>
        <fullName evidence="3">RRM domain-containing protein</fullName>
    </recommendedName>
</protein>
<dbReference type="KEGG" id="dpx:DAPPUDRAFT_107320"/>
<dbReference type="InterPro" id="IPR012677">
    <property type="entry name" value="Nucleotide-bd_a/b_plait_sf"/>
</dbReference>
<dbReference type="InterPro" id="IPR035979">
    <property type="entry name" value="RBD_domain_sf"/>
</dbReference>
<dbReference type="AlphaFoldDB" id="E9GWR1"/>
<dbReference type="GO" id="GO:1990904">
    <property type="term" value="C:ribonucleoprotein complex"/>
    <property type="evidence" value="ECO:0000318"/>
    <property type="project" value="GO_Central"/>
</dbReference>
<dbReference type="PhylomeDB" id="E9GWR1"/>
<dbReference type="eggNOG" id="KOG0117">
    <property type="taxonomic scope" value="Eukaryota"/>
</dbReference>
<organism evidence="4 5">
    <name type="scientific">Daphnia pulex</name>
    <name type="common">Water flea</name>
    <dbReference type="NCBI Taxonomy" id="6669"/>
    <lineage>
        <taxon>Eukaryota</taxon>
        <taxon>Metazoa</taxon>
        <taxon>Ecdysozoa</taxon>
        <taxon>Arthropoda</taxon>
        <taxon>Crustacea</taxon>
        <taxon>Branchiopoda</taxon>
        <taxon>Diplostraca</taxon>
        <taxon>Cladocera</taxon>
        <taxon>Anomopoda</taxon>
        <taxon>Daphniidae</taxon>
        <taxon>Daphnia</taxon>
    </lineage>
</organism>
<dbReference type="CDD" id="cd00590">
    <property type="entry name" value="RRM_SF"/>
    <property type="match status" value="1"/>
</dbReference>